<dbReference type="EMBL" id="HBGS01034573">
    <property type="protein sequence ID" value="CAD9438348.1"/>
    <property type="molecule type" value="Transcribed_RNA"/>
</dbReference>
<feature type="region of interest" description="Disordered" evidence="1">
    <location>
        <begin position="1"/>
        <end position="67"/>
    </location>
</feature>
<reference evidence="2" key="1">
    <citation type="submission" date="2021-01" db="EMBL/GenBank/DDBJ databases">
        <authorList>
            <person name="Corre E."/>
            <person name="Pelletier E."/>
            <person name="Niang G."/>
            <person name="Scheremetjew M."/>
            <person name="Finn R."/>
            <person name="Kale V."/>
            <person name="Holt S."/>
            <person name="Cochrane G."/>
            <person name="Meng A."/>
            <person name="Brown T."/>
            <person name="Cohen L."/>
        </authorList>
    </citation>
    <scope>NUCLEOTIDE SEQUENCE</scope>
    <source>
        <strain evidence="2">CCMP1381</strain>
    </source>
</reference>
<evidence type="ECO:0000313" key="2">
    <source>
        <dbReference type="EMBL" id="CAD9438348.1"/>
    </source>
</evidence>
<feature type="compositionally biased region" description="Polar residues" evidence="1">
    <location>
        <begin position="170"/>
        <end position="179"/>
    </location>
</feature>
<protein>
    <submittedName>
        <fullName evidence="2">Uncharacterized protein</fullName>
    </submittedName>
</protein>
<accession>A0A7S2CXX4</accession>
<proteinExistence type="predicted"/>
<feature type="compositionally biased region" description="Basic residues" evidence="1">
    <location>
        <begin position="11"/>
        <end position="38"/>
    </location>
</feature>
<feature type="compositionally biased region" description="Basic and acidic residues" evidence="1">
    <location>
        <begin position="54"/>
        <end position="65"/>
    </location>
</feature>
<organism evidence="2">
    <name type="scientific">Octactis speculum</name>
    <dbReference type="NCBI Taxonomy" id="3111310"/>
    <lineage>
        <taxon>Eukaryota</taxon>
        <taxon>Sar</taxon>
        <taxon>Stramenopiles</taxon>
        <taxon>Ochrophyta</taxon>
        <taxon>Dictyochophyceae</taxon>
        <taxon>Dictyochales</taxon>
        <taxon>Dictyochaceae</taxon>
        <taxon>Octactis</taxon>
    </lineage>
</organism>
<evidence type="ECO:0000256" key="1">
    <source>
        <dbReference type="SAM" id="MobiDB-lite"/>
    </source>
</evidence>
<gene>
    <name evidence="2" type="ORF">DSPE1174_LOCUS17832</name>
</gene>
<sequence>MYYHALVASDKKRRKKEKKREKKRKSERKHKRKKKKHKSEKEEQHQSYIDNLDETEKAGLRREASSKIANAAAQAQLLQCTDIEMRAAQLGIPKGLIRTSTSSGTSFSDRHSKSLFGVVHDNPAMQRRMKREQTAQRAEKLAREIIEERRRTQTSRPSASLGKATGLSDRFSSGKSSAL</sequence>
<feature type="region of interest" description="Disordered" evidence="1">
    <location>
        <begin position="144"/>
        <end position="179"/>
    </location>
</feature>
<name>A0A7S2CXX4_9STRA</name>
<dbReference type="AlphaFoldDB" id="A0A7S2CXX4"/>